<proteinExistence type="predicted"/>
<name>A0A8C5YG97_MICMU</name>
<evidence type="ECO:0000313" key="3">
    <source>
        <dbReference type="Proteomes" id="UP000694394"/>
    </source>
</evidence>
<dbReference type="EMBL" id="ABDC03016428">
    <property type="status" value="NOT_ANNOTATED_CDS"/>
    <property type="molecule type" value="Genomic_DNA"/>
</dbReference>
<dbReference type="AlphaFoldDB" id="A0A8C5YG97"/>
<feature type="compositionally biased region" description="Basic and acidic residues" evidence="1">
    <location>
        <begin position="1"/>
        <end position="27"/>
    </location>
</feature>
<dbReference type="Proteomes" id="UP000694394">
    <property type="component" value="Chromosome 12"/>
</dbReference>
<feature type="region of interest" description="Disordered" evidence="1">
    <location>
        <begin position="1"/>
        <end position="55"/>
    </location>
</feature>
<gene>
    <name evidence="2" type="primary">TARS1</name>
    <name evidence="2" type="synonym">LOC105856606</name>
</gene>
<evidence type="ECO:0000256" key="1">
    <source>
        <dbReference type="SAM" id="MobiDB-lite"/>
    </source>
</evidence>
<keyword evidence="3" id="KW-1185">Reference proteome</keyword>
<protein>
    <submittedName>
        <fullName evidence="2">Threonyl-tRNA synthetase 1</fullName>
    </submittedName>
</protein>
<accession>A0A8C5YG97</accession>
<reference evidence="2" key="1">
    <citation type="submission" date="2016-12" db="EMBL/GenBank/DDBJ databases">
        <title>Mouse lemur reference genome and diversity panel.</title>
        <authorList>
            <person name="Harris R."/>
            <person name="Larsen P."/>
            <person name="Liu Y."/>
            <person name="Hughes D.S."/>
            <person name="Murali S."/>
            <person name="Raveendran M."/>
            <person name="Korchina V."/>
            <person name="Wang M."/>
            <person name="Jhangiani S."/>
            <person name="Bandaranaike D."/>
            <person name="Bellair M."/>
            <person name="Blankenburg K."/>
            <person name="Chao H."/>
            <person name="Dahdouli M."/>
            <person name="Dinh H."/>
            <person name="Doddapaneni H."/>
            <person name="English A."/>
            <person name="Firestine M."/>
            <person name="Gnanaolivu R."/>
            <person name="Gross S."/>
            <person name="Hernandez B."/>
            <person name="Javaid M."/>
            <person name="Jayaseelan J."/>
            <person name="Jones J."/>
            <person name="Khan Z."/>
            <person name="Kovar C."/>
            <person name="Kurapati P."/>
            <person name="Le B."/>
            <person name="Lee S."/>
            <person name="Li M."/>
            <person name="Mathew T."/>
            <person name="Narasimhan A."/>
            <person name="Ngo D."/>
            <person name="Nguyen L."/>
            <person name="Okwuonu G."/>
            <person name="Ongeri F."/>
            <person name="Osuji N."/>
            <person name="Pu L.-L."/>
            <person name="Puazo M."/>
            <person name="Quiroz J."/>
            <person name="Raj R."/>
            <person name="Rajbhandari K."/>
            <person name="Reid J.G."/>
            <person name="Santibanez J."/>
            <person name="Sexton D."/>
            <person name="Skinner E."/>
            <person name="Vee V."/>
            <person name="Weissenberger G."/>
            <person name="Wu Y."/>
            <person name="Xin Y."/>
            <person name="Han Y."/>
            <person name="Campbell C."/>
            <person name="Brown A."/>
            <person name="Sullivan B."/>
            <person name="Shelton J."/>
            <person name="Brown S."/>
            <person name="Dudchenko O."/>
            <person name="Machol I."/>
            <person name="Durand N."/>
            <person name="Shamim M."/>
            <person name="Lieberman A."/>
            <person name="Muzny D.M."/>
            <person name="Richards S."/>
            <person name="Yoder A."/>
            <person name="Worley K.C."/>
            <person name="Rogers J."/>
            <person name="Gibbs R.A."/>
        </authorList>
    </citation>
    <scope>NUCLEOTIDE SEQUENCE [LARGE SCALE GENOMIC DNA]</scope>
</reference>
<sequence length="55" mass="6029">FEEKASSLSGKMEDVEKPVNAGEEKRKEGGKKKSKEVSGDGGRAESRLGRQHCYC</sequence>
<organism evidence="2 3">
    <name type="scientific">Microcebus murinus</name>
    <name type="common">Gray mouse lemur</name>
    <name type="synonym">Lemur murinus</name>
    <dbReference type="NCBI Taxonomy" id="30608"/>
    <lineage>
        <taxon>Eukaryota</taxon>
        <taxon>Metazoa</taxon>
        <taxon>Chordata</taxon>
        <taxon>Craniata</taxon>
        <taxon>Vertebrata</taxon>
        <taxon>Euteleostomi</taxon>
        <taxon>Mammalia</taxon>
        <taxon>Eutheria</taxon>
        <taxon>Euarchontoglires</taxon>
        <taxon>Primates</taxon>
        <taxon>Strepsirrhini</taxon>
        <taxon>Lemuriformes</taxon>
        <taxon>Cheirogaleidae</taxon>
        <taxon>Microcebus</taxon>
    </lineage>
</organism>
<reference evidence="2" key="2">
    <citation type="submission" date="2025-08" db="UniProtKB">
        <authorList>
            <consortium name="Ensembl"/>
        </authorList>
    </citation>
    <scope>IDENTIFICATION</scope>
</reference>
<evidence type="ECO:0000313" key="2">
    <source>
        <dbReference type="Ensembl" id="ENSMICP00000050292.1"/>
    </source>
</evidence>
<dbReference type="GeneTree" id="ENSGT00940000154969"/>
<reference evidence="2" key="3">
    <citation type="submission" date="2025-09" db="UniProtKB">
        <authorList>
            <consortium name="Ensembl"/>
        </authorList>
    </citation>
    <scope>IDENTIFICATION</scope>
</reference>
<dbReference type="Ensembl" id="ENSMICT00000070850.1">
    <property type="protein sequence ID" value="ENSMICP00000050292.1"/>
    <property type="gene ID" value="ENSMICG00000005593.3"/>
</dbReference>
<feature type="compositionally biased region" description="Basic and acidic residues" evidence="1">
    <location>
        <begin position="35"/>
        <end position="48"/>
    </location>
</feature>